<name>A0AAV4X2Y5_CAEEX</name>
<organism evidence="1 2">
    <name type="scientific">Caerostris extrusa</name>
    <name type="common">Bark spider</name>
    <name type="synonym">Caerostris bankana</name>
    <dbReference type="NCBI Taxonomy" id="172846"/>
    <lineage>
        <taxon>Eukaryota</taxon>
        <taxon>Metazoa</taxon>
        <taxon>Ecdysozoa</taxon>
        <taxon>Arthropoda</taxon>
        <taxon>Chelicerata</taxon>
        <taxon>Arachnida</taxon>
        <taxon>Araneae</taxon>
        <taxon>Araneomorphae</taxon>
        <taxon>Entelegynae</taxon>
        <taxon>Araneoidea</taxon>
        <taxon>Araneidae</taxon>
        <taxon>Caerostris</taxon>
    </lineage>
</organism>
<gene>
    <name evidence="1" type="ORF">CEXT_278031</name>
</gene>
<sequence length="104" mass="12373">MSNEQTTKWLTDEYQFPLNLRTPAEVYPLNQRDSQVPVRFAMEISYPRHFGTRNIYFSPFHVAKLKRKYDFGISLRSFINHPKRSQLGFRPNCTWNGSSSTRNR</sequence>
<reference evidence="1 2" key="1">
    <citation type="submission" date="2021-06" db="EMBL/GenBank/DDBJ databases">
        <title>Caerostris extrusa draft genome.</title>
        <authorList>
            <person name="Kono N."/>
            <person name="Arakawa K."/>
        </authorList>
    </citation>
    <scope>NUCLEOTIDE SEQUENCE [LARGE SCALE GENOMIC DNA]</scope>
</reference>
<comment type="caution">
    <text evidence="1">The sequence shown here is derived from an EMBL/GenBank/DDBJ whole genome shotgun (WGS) entry which is preliminary data.</text>
</comment>
<dbReference type="AlphaFoldDB" id="A0AAV4X2Y5"/>
<protein>
    <submittedName>
        <fullName evidence="1">Uncharacterized protein</fullName>
    </submittedName>
</protein>
<evidence type="ECO:0000313" key="1">
    <source>
        <dbReference type="EMBL" id="GIY88922.1"/>
    </source>
</evidence>
<dbReference type="EMBL" id="BPLR01017122">
    <property type="protein sequence ID" value="GIY88922.1"/>
    <property type="molecule type" value="Genomic_DNA"/>
</dbReference>
<proteinExistence type="predicted"/>
<accession>A0AAV4X2Y5</accession>
<evidence type="ECO:0000313" key="2">
    <source>
        <dbReference type="Proteomes" id="UP001054945"/>
    </source>
</evidence>
<keyword evidence="2" id="KW-1185">Reference proteome</keyword>
<dbReference type="Proteomes" id="UP001054945">
    <property type="component" value="Unassembled WGS sequence"/>
</dbReference>